<protein>
    <recommendedName>
        <fullName evidence="4">Toxin co-regulated pilus biosynthesis protein Q C-terminal domain-containing protein</fullName>
    </recommendedName>
</protein>
<gene>
    <name evidence="2" type="ORF">CCR94_02290</name>
</gene>
<feature type="region of interest" description="Disordered" evidence="1">
    <location>
        <begin position="41"/>
        <end position="74"/>
    </location>
</feature>
<evidence type="ECO:0000256" key="1">
    <source>
        <dbReference type="SAM" id="MobiDB-lite"/>
    </source>
</evidence>
<organism evidence="2 3">
    <name type="scientific">Rhodoblastus sphagnicola</name>
    <dbReference type="NCBI Taxonomy" id="333368"/>
    <lineage>
        <taxon>Bacteria</taxon>
        <taxon>Pseudomonadati</taxon>
        <taxon>Pseudomonadota</taxon>
        <taxon>Alphaproteobacteria</taxon>
        <taxon>Hyphomicrobiales</taxon>
        <taxon>Rhodoblastaceae</taxon>
        <taxon>Rhodoblastus</taxon>
    </lineage>
</organism>
<keyword evidence="3" id="KW-1185">Reference proteome</keyword>
<reference evidence="2 3" key="1">
    <citation type="journal article" date="2018" name="Arch. Microbiol.">
        <title>New insights into the metabolic potential of the phototrophic purple bacterium Rhodopila globiformis DSM 161(T) from its draft genome sequence and evidence for a vanadium-dependent nitrogenase.</title>
        <authorList>
            <person name="Imhoff J.F."/>
            <person name="Rahn T."/>
            <person name="Kunzel S."/>
            <person name="Neulinger S.C."/>
        </authorList>
    </citation>
    <scope>NUCLEOTIDE SEQUENCE [LARGE SCALE GENOMIC DNA]</scope>
    <source>
        <strain evidence="2 3">DSM 16996</strain>
    </source>
</reference>
<dbReference type="Proteomes" id="UP000239089">
    <property type="component" value="Unassembled WGS sequence"/>
</dbReference>
<evidence type="ECO:0008006" key="4">
    <source>
        <dbReference type="Google" id="ProtNLM"/>
    </source>
</evidence>
<sequence>MVSERQETLMKRTLPFLVLVVMAQPAVAEFSFVSNEIEVPASPDTSPAPQVTPSPARKPLTRPKHHASAALHRASKPAPKTVALVSGFGAQVPLAFAIRQMVPDGYEIILEPPADPNTPVDWQGGKSWMQALASAVKPLGLSTVVHDKTITIRATDNH</sequence>
<accession>A0A2S6NF53</accession>
<comment type="caution">
    <text evidence="2">The sequence shown here is derived from an EMBL/GenBank/DDBJ whole genome shotgun (WGS) entry which is preliminary data.</text>
</comment>
<feature type="compositionally biased region" description="Polar residues" evidence="1">
    <location>
        <begin position="43"/>
        <end position="53"/>
    </location>
</feature>
<evidence type="ECO:0000313" key="2">
    <source>
        <dbReference type="EMBL" id="PPQ33251.1"/>
    </source>
</evidence>
<name>A0A2S6NF53_9HYPH</name>
<evidence type="ECO:0000313" key="3">
    <source>
        <dbReference type="Proteomes" id="UP000239089"/>
    </source>
</evidence>
<proteinExistence type="predicted"/>
<dbReference type="EMBL" id="NHSJ01000025">
    <property type="protein sequence ID" value="PPQ33251.1"/>
    <property type="molecule type" value="Genomic_DNA"/>
</dbReference>
<dbReference type="AlphaFoldDB" id="A0A2S6NF53"/>